<evidence type="ECO:0000256" key="3">
    <source>
        <dbReference type="ARBA" id="ARBA00022989"/>
    </source>
</evidence>
<feature type="domain" description="Major facilitator superfamily (MFS) profile" evidence="6">
    <location>
        <begin position="76"/>
        <end position="565"/>
    </location>
</feature>
<dbReference type="EMBL" id="JANBVO010000027">
    <property type="protein sequence ID" value="KAJ9139169.1"/>
    <property type="molecule type" value="Genomic_DNA"/>
</dbReference>
<feature type="transmembrane region" description="Helical" evidence="5">
    <location>
        <begin position="173"/>
        <end position="196"/>
    </location>
</feature>
<feature type="transmembrane region" description="Helical" evidence="5">
    <location>
        <begin position="389"/>
        <end position="409"/>
    </location>
</feature>
<dbReference type="Proteomes" id="UP001174694">
    <property type="component" value="Unassembled WGS sequence"/>
</dbReference>
<organism evidence="7 8">
    <name type="scientific">Pleurostoma richardsiae</name>
    <dbReference type="NCBI Taxonomy" id="41990"/>
    <lineage>
        <taxon>Eukaryota</taxon>
        <taxon>Fungi</taxon>
        <taxon>Dikarya</taxon>
        <taxon>Ascomycota</taxon>
        <taxon>Pezizomycotina</taxon>
        <taxon>Sordariomycetes</taxon>
        <taxon>Sordariomycetidae</taxon>
        <taxon>Calosphaeriales</taxon>
        <taxon>Pleurostomataceae</taxon>
        <taxon>Pleurostoma</taxon>
    </lineage>
</organism>
<comment type="caution">
    <text evidence="7">The sequence shown here is derived from an EMBL/GenBank/DDBJ whole genome shotgun (WGS) entry which is preliminary data.</text>
</comment>
<feature type="transmembrane region" description="Helical" evidence="5">
    <location>
        <begin position="524"/>
        <end position="546"/>
    </location>
</feature>
<evidence type="ECO:0000256" key="5">
    <source>
        <dbReference type="SAM" id="Phobius"/>
    </source>
</evidence>
<dbReference type="InterPro" id="IPR011701">
    <property type="entry name" value="MFS"/>
</dbReference>
<feature type="transmembrane region" description="Helical" evidence="5">
    <location>
        <begin position="231"/>
        <end position="251"/>
    </location>
</feature>
<feature type="transmembrane region" description="Helical" evidence="5">
    <location>
        <begin position="111"/>
        <end position="130"/>
    </location>
</feature>
<feature type="transmembrane region" description="Helical" evidence="5">
    <location>
        <begin position="457"/>
        <end position="477"/>
    </location>
</feature>
<dbReference type="InterPro" id="IPR036259">
    <property type="entry name" value="MFS_trans_sf"/>
</dbReference>
<evidence type="ECO:0000259" key="6">
    <source>
        <dbReference type="PROSITE" id="PS50850"/>
    </source>
</evidence>
<feature type="transmembrane region" description="Helical" evidence="5">
    <location>
        <begin position="203"/>
        <end position="225"/>
    </location>
</feature>
<name>A0AA38R8Y0_9PEZI</name>
<dbReference type="Pfam" id="PF07690">
    <property type="entry name" value="MFS_1"/>
    <property type="match status" value="1"/>
</dbReference>
<dbReference type="PANTHER" id="PTHR23502:SF4">
    <property type="entry name" value="MAJOR FACILITATOR SUPERFAMILY (MFS) PROFILE DOMAIN-CONTAINING PROTEIN-RELATED"/>
    <property type="match status" value="1"/>
</dbReference>
<feature type="transmembrane region" description="Helical" evidence="5">
    <location>
        <begin position="430"/>
        <end position="451"/>
    </location>
</feature>
<dbReference type="GO" id="GO:0005886">
    <property type="term" value="C:plasma membrane"/>
    <property type="evidence" value="ECO:0007669"/>
    <property type="project" value="TreeGrafter"/>
</dbReference>
<dbReference type="PANTHER" id="PTHR23502">
    <property type="entry name" value="MAJOR FACILITATOR SUPERFAMILY"/>
    <property type="match status" value="1"/>
</dbReference>
<feature type="transmembrane region" description="Helical" evidence="5">
    <location>
        <begin position="142"/>
        <end position="161"/>
    </location>
</feature>
<evidence type="ECO:0000256" key="4">
    <source>
        <dbReference type="ARBA" id="ARBA00023136"/>
    </source>
</evidence>
<evidence type="ECO:0000313" key="8">
    <source>
        <dbReference type="Proteomes" id="UP001174694"/>
    </source>
</evidence>
<dbReference type="GO" id="GO:0022857">
    <property type="term" value="F:transmembrane transporter activity"/>
    <property type="evidence" value="ECO:0007669"/>
    <property type="project" value="InterPro"/>
</dbReference>
<gene>
    <name evidence="7" type="ORF">NKR23_g8076</name>
</gene>
<protein>
    <submittedName>
        <fullName evidence="7">MFS general substrate transporter</fullName>
    </submittedName>
</protein>
<accession>A0AA38R8Y0</accession>
<sequence length="565" mass="61441">MARQEQSDREDEITSADLVTVPGTELLYDTGQPGSRAAHLQYISDADGNHVLLVPQPSLTDPNDPLRWPAIKKWMTFLNGAAYAFMGSVTGPIMAAGMIELSTTFGVSLQKLTYANGATLICQGFGNIFWMPLAIKFGRRPVYLLSNVLMGVACIWLGIASDATYTPFLVGRAFLGLFEAPIESIVPTTITDIFFLHDRGTKVSIYGLSVLGGNEIGPLLSALIIQRLGMAWAFYIVAMFVFLFSVTMFLFMPETRFLGQRPPTLPIPDGEVEMSEKDNSPEVRRIEDVAAPAVTPPPKITAVEAGTTSTVCKRSFLGGLSLWQGPDPNTSLRRAFLRPFVLASYPTVLWASLVYGVSLGWNVIIGATVAQLFGPDVPQYGFDAQAQGLVFLSPFVGSLVGSWLCGPLSDSVANALTRRNGGVREPEMRLPACIFTAILTFLGTLVAGLTYKYKTHWAGPIVGLGILSAGAQTGVSLSMNYALDCHKELSVELMVTVASLKSLMAWIWTWVINDWITADGMLTVFMVIAAVNVAVHLTTIGLYLYGKRLRIWIAERDLLGKYGLK</sequence>
<evidence type="ECO:0000256" key="2">
    <source>
        <dbReference type="ARBA" id="ARBA00022692"/>
    </source>
</evidence>
<feature type="transmembrane region" description="Helical" evidence="5">
    <location>
        <begin position="77"/>
        <end position="99"/>
    </location>
</feature>
<dbReference type="Gene3D" id="1.20.1250.20">
    <property type="entry name" value="MFS general substrate transporter like domains"/>
    <property type="match status" value="1"/>
</dbReference>
<feature type="transmembrane region" description="Helical" evidence="5">
    <location>
        <begin position="489"/>
        <end position="512"/>
    </location>
</feature>
<feature type="transmembrane region" description="Helical" evidence="5">
    <location>
        <begin position="340"/>
        <end position="369"/>
    </location>
</feature>
<proteinExistence type="predicted"/>
<dbReference type="AlphaFoldDB" id="A0AA38R8Y0"/>
<dbReference type="PROSITE" id="PS50850">
    <property type="entry name" value="MFS"/>
    <property type="match status" value="1"/>
</dbReference>
<evidence type="ECO:0000313" key="7">
    <source>
        <dbReference type="EMBL" id="KAJ9139169.1"/>
    </source>
</evidence>
<keyword evidence="3 5" id="KW-1133">Transmembrane helix</keyword>
<evidence type="ECO:0000256" key="1">
    <source>
        <dbReference type="ARBA" id="ARBA00004141"/>
    </source>
</evidence>
<keyword evidence="4 5" id="KW-0472">Membrane</keyword>
<dbReference type="SUPFAM" id="SSF103473">
    <property type="entry name" value="MFS general substrate transporter"/>
    <property type="match status" value="1"/>
</dbReference>
<reference evidence="7" key="1">
    <citation type="submission" date="2022-07" db="EMBL/GenBank/DDBJ databases">
        <title>Fungi with potential for degradation of polypropylene.</title>
        <authorList>
            <person name="Gostincar C."/>
        </authorList>
    </citation>
    <scope>NUCLEOTIDE SEQUENCE</scope>
    <source>
        <strain evidence="7">EXF-13308</strain>
    </source>
</reference>
<keyword evidence="2 5" id="KW-0812">Transmembrane</keyword>
<dbReference type="InterPro" id="IPR020846">
    <property type="entry name" value="MFS_dom"/>
</dbReference>
<comment type="subcellular location">
    <subcellularLocation>
        <location evidence="1">Membrane</location>
        <topology evidence="1">Multi-pass membrane protein</topology>
    </subcellularLocation>
</comment>
<keyword evidence="8" id="KW-1185">Reference proteome</keyword>